<dbReference type="Pfam" id="PF01522">
    <property type="entry name" value="Polysacc_deac_1"/>
    <property type="match status" value="1"/>
</dbReference>
<dbReference type="CDD" id="cd10948">
    <property type="entry name" value="CE4_BsPdaA_like"/>
    <property type="match status" value="1"/>
</dbReference>
<reference evidence="3" key="1">
    <citation type="journal article" date="2014" name="Genome Announc.">
        <title>Draft Genome Sequences of Three Alkaliphilic Bacillus Strains, Bacillus wakoensis JCM 9140T, Bacillus akibai JCM 9157T, and Bacillus hemicellulosilyticus JCM 9152T.</title>
        <authorList>
            <person name="Yuki M."/>
            <person name="Oshima K."/>
            <person name="Suda W."/>
            <person name="Oshida Y."/>
            <person name="Kitamura K."/>
            <person name="Iida T."/>
            <person name="Hattori M."/>
            <person name="Ohkuma M."/>
        </authorList>
    </citation>
    <scope>NUCLEOTIDE SEQUENCE [LARGE SCALE GENOMIC DNA]</scope>
    <source>
        <strain evidence="3">JCM 9140</strain>
    </source>
</reference>
<dbReference type="Proteomes" id="UP000018890">
    <property type="component" value="Unassembled WGS sequence"/>
</dbReference>
<dbReference type="STRING" id="1236970.JCM9140_2420"/>
<comment type="caution">
    <text evidence="3">The sequence shown here is derived from an EMBL/GenBank/DDBJ whole genome shotgun (WGS) entry which is preliminary data.</text>
</comment>
<sequence length="268" mass="30880">MFMKRTVLMTLIFAVLFGCSTIFAEGYSNKVYNWNYKPEKDNKPVGTEPHYQELLDKTGGFFIGDTSKKELYLTFDNGYENGYTEKVLDVLKEKEVPAAFFVTGHYLNDASDLIVRMVEEGHIVGNHSWHHPSLPEVGDGRLTNELNKVKEKFTELTGVKEMHYLRPPRGQFSERSLVLSEKLGYTNVFWSMAYKDWEVEKQKGGDYAYNQIMKRIHPGAIMLIHSVSSDNAEALPRVIDDAREQGYEFKSLDDLMFQKQTEGLPFDF</sequence>
<dbReference type="PROSITE" id="PS51257">
    <property type="entry name" value="PROKAR_LIPOPROTEIN"/>
    <property type="match status" value="1"/>
</dbReference>
<feature type="signal peptide" evidence="1">
    <location>
        <begin position="1"/>
        <end position="24"/>
    </location>
</feature>
<proteinExistence type="predicted"/>
<evidence type="ECO:0000313" key="4">
    <source>
        <dbReference type="Proteomes" id="UP000018890"/>
    </source>
</evidence>
<evidence type="ECO:0000259" key="2">
    <source>
        <dbReference type="PROSITE" id="PS51677"/>
    </source>
</evidence>
<dbReference type="InterPro" id="IPR011330">
    <property type="entry name" value="Glyco_hydro/deAcase_b/a-brl"/>
</dbReference>
<dbReference type="EMBL" id="BAUT01000023">
    <property type="protein sequence ID" value="GAE26365.1"/>
    <property type="molecule type" value="Genomic_DNA"/>
</dbReference>
<organism evidence="3 4">
    <name type="scientific">Halalkalibacter wakoensis JCM 9140</name>
    <dbReference type="NCBI Taxonomy" id="1236970"/>
    <lineage>
        <taxon>Bacteria</taxon>
        <taxon>Bacillati</taxon>
        <taxon>Bacillota</taxon>
        <taxon>Bacilli</taxon>
        <taxon>Bacillales</taxon>
        <taxon>Bacillaceae</taxon>
        <taxon>Halalkalibacter</taxon>
    </lineage>
</organism>
<dbReference type="InterPro" id="IPR050248">
    <property type="entry name" value="Polysacc_deacetylase_ArnD"/>
</dbReference>
<dbReference type="PROSITE" id="PS51677">
    <property type="entry name" value="NODB"/>
    <property type="match status" value="1"/>
</dbReference>
<name>W4Q332_9BACI</name>
<dbReference type="PANTHER" id="PTHR10587:SF78">
    <property type="entry name" value="PEPTIDOGLYCAN-N-ACETYLMURAMIC ACID DEACETYLASE PDAA"/>
    <property type="match status" value="1"/>
</dbReference>
<gene>
    <name evidence="3" type="ORF">JCM9140_2420</name>
</gene>
<dbReference type="Gene3D" id="3.20.20.370">
    <property type="entry name" value="Glycoside hydrolase/deacetylase"/>
    <property type="match status" value="1"/>
</dbReference>
<dbReference type="GO" id="GO:0016020">
    <property type="term" value="C:membrane"/>
    <property type="evidence" value="ECO:0007669"/>
    <property type="project" value="TreeGrafter"/>
</dbReference>
<keyword evidence="4" id="KW-1185">Reference proteome</keyword>
<evidence type="ECO:0000256" key="1">
    <source>
        <dbReference type="SAM" id="SignalP"/>
    </source>
</evidence>
<accession>W4Q332</accession>
<dbReference type="SUPFAM" id="SSF88713">
    <property type="entry name" value="Glycoside hydrolase/deacetylase"/>
    <property type="match status" value="1"/>
</dbReference>
<dbReference type="InterPro" id="IPR002509">
    <property type="entry name" value="NODB_dom"/>
</dbReference>
<dbReference type="GO" id="GO:0016810">
    <property type="term" value="F:hydrolase activity, acting on carbon-nitrogen (but not peptide) bonds"/>
    <property type="evidence" value="ECO:0007669"/>
    <property type="project" value="InterPro"/>
</dbReference>
<keyword evidence="1" id="KW-0732">Signal</keyword>
<dbReference type="GO" id="GO:0005975">
    <property type="term" value="P:carbohydrate metabolic process"/>
    <property type="evidence" value="ECO:0007669"/>
    <property type="project" value="InterPro"/>
</dbReference>
<feature type="domain" description="NodB homology" evidence="2">
    <location>
        <begin position="69"/>
        <end position="250"/>
    </location>
</feature>
<protein>
    <submittedName>
        <fullName evidence="3">Carbohydrate esterase</fullName>
    </submittedName>
</protein>
<dbReference type="NCBIfam" id="TIGR02884">
    <property type="entry name" value="spore_pdaA"/>
    <property type="match status" value="1"/>
</dbReference>
<evidence type="ECO:0000313" key="3">
    <source>
        <dbReference type="EMBL" id="GAE26365.1"/>
    </source>
</evidence>
<dbReference type="AlphaFoldDB" id="W4Q332"/>
<dbReference type="InterPro" id="IPR014235">
    <property type="entry name" value="Spore_PdaA"/>
</dbReference>
<feature type="chain" id="PRO_5004847971" evidence="1">
    <location>
        <begin position="25"/>
        <end position="268"/>
    </location>
</feature>
<dbReference type="PANTHER" id="PTHR10587">
    <property type="entry name" value="GLYCOSYL TRANSFERASE-RELATED"/>
    <property type="match status" value="1"/>
</dbReference>